<accession>X1UXZ8</accession>
<dbReference type="PANTHER" id="PTHR40392">
    <property type="entry name" value="2-PHOSPHO-L-LACTATE GUANYLYLTRANSFERASE"/>
    <property type="match status" value="1"/>
</dbReference>
<evidence type="ECO:0000256" key="2">
    <source>
        <dbReference type="ARBA" id="ARBA00022695"/>
    </source>
</evidence>
<comment type="caution">
    <text evidence="5">The sequence shown here is derived from an EMBL/GenBank/DDBJ whole genome shotgun (WGS) entry which is preliminary data.</text>
</comment>
<dbReference type="NCBIfam" id="TIGR03552">
    <property type="entry name" value="F420_cofC"/>
    <property type="match status" value="1"/>
</dbReference>
<sequence length="188" mass="21635">HEIDQQQRESLASNLLRRTLGILKSSSCVDDILLVSRDARVRSIAKMEDLLFLQEQGIDLNQALEQATRWSIDQRYSSILILPLDIPFLTKEDIRSTIKMASGKAEVIVIAPDHEMKGTNALLVKPPGILQYQFGWESFYRHWQQTLDRHIENKIYCSTEISFDLDSPAQYRSMVQGNLPEFDLCQKP</sequence>
<gene>
    <name evidence="5" type="ORF">S12H4_55646</name>
</gene>
<reference evidence="5" key="1">
    <citation type="journal article" date="2014" name="Front. Microbiol.">
        <title>High frequency of phylogenetically diverse reductive dehalogenase-homologous genes in deep subseafloor sedimentary metagenomes.</title>
        <authorList>
            <person name="Kawai M."/>
            <person name="Futagami T."/>
            <person name="Toyoda A."/>
            <person name="Takaki Y."/>
            <person name="Nishi S."/>
            <person name="Hori S."/>
            <person name="Arai W."/>
            <person name="Tsubouchi T."/>
            <person name="Morono Y."/>
            <person name="Uchiyama I."/>
            <person name="Ito T."/>
            <person name="Fujiyama A."/>
            <person name="Inagaki F."/>
            <person name="Takami H."/>
        </authorList>
    </citation>
    <scope>NUCLEOTIDE SEQUENCE</scope>
    <source>
        <strain evidence="5">Expedition CK06-06</strain>
    </source>
</reference>
<keyword evidence="4" id="KW-0342">GTP-binding</keyword>
<evidence type="ECO:0000256" key="1">
    <source>
        <dbReference type="ARBA" id="ARBA00022679"/>
    </source>
</evidence>
<dbReference type="InterPro" id="IPR029044">
    <property type="entry name" value="Nucleotide-diphossugar_trans"/>
</dbReference>
<dbReference type="GO" id="GO:0043814">
    <property type="term" value="F:phospholactate guanylyltransferase activity"/>
    <property type="evidence" value="ECO:0007669"/>
    <property type="project" value="InterPro"/>
</dbReference>
<dbReference type="Gene3D" id="3.90.550.10">
    <property type="entry name" value="Spore Coat Polysaccharide Biosynthesis Protein SpsA, Chain A"/>
    <property type="match status" value="1"/>
</dbReference>
<evidence type="ECO:0000256" key="3">
    <source>
        <dbReference type="ARBA" id="ARBA00022741"/>
    </source>
</evidence>
<evidence type="ECO:0000313" key="5">
    <source>
        <dbReference type="EMBL" id="GAJ22383.1"/>
    </source>
</evidence>
<dbReference type="PANTHER" id="PTHR40392:SF1">
    <property type="entry name" value="2-PHOSPHO-L-LACTATE GUANYLYLTRANSFERASE"/>
    <property type="match status" value="1"/>
</dbReference>
<dbReference type="AlphaFoldDB" id="X1UXZ8"/>
<feature type="non-terminal residue" evidence="5">
    <location>
        <position position="1"/>
    </location>
</feature>
<keyword evidence="2" id="KW-0548">Nucleotidyltransferase</keyword>
<dbReference type="Pfam" id="PF01983">
    <property type="entry name" value="CofC"/>
    <property type="match status" value="1"/>
</dbReference>
<name>X1UXZ8_9ZZZZ</name>
<dbReference type="InterPro" id="IPR002835">
    <property type="entry name" value="CofC"/>
</dbReference>
<dbReference type="GO" id="GO:0005525">
    <property type="term" value="F:GTP binding"/>
    <property type="evidence" value="ECO:0007669"/>
    <property type="project" value="UniProtKB-KW"/>
</dbReference>
<dbReference type="EMBL" id="BARW01035718">
    <property type="protein sequence ID" value="GAJ22383.1"/>
    <property type="molecule type" value="Genomic_DNA"/>
</dbReference>
<keyword evidence="3" id="KW-0547">Nucleotide-binding</keyword>
<evidence type="ECO:0000256" key="4">
    <source>
        <dbReference type="ARBA" id="ARBA00023134"/>
    </source>
</evidence>
<dbReference type="SUPFAM" id="SSF53448">
    <property type="entry name" value="Nucleotide-diphospho-sugar transferases"/>
    <property type="match status" value="1"/>
</dbReference>
<protein>
    <recommendedName>
        <fullName evidence="6">MobA-like NTP transferase domain-containing protein</fullName>
    </recommendedName>
</protein>
<organism evidence="5">
    <name type="scientific">marine sediment metagenome</name>
    <dbReference type="NCBI Taxonomy" id="412755"/>
    <lineage>
        <taxon>unclassified sequences</taxon>
        <taxon>metagenomes</taxon>
        <taxon>ecological metagenomes</taxon>
    </lineage>
</organism>
<proteinExistence type="predicted"/>
<keyword evidence="1" id="KW-0808">Transferase</keyword>
<evidence type="ECO:0008006" key="6">
    <source>
        <dbReference type="Google" id="ProtNLM"/>
    </source>
</evidence>